<dbReference type="Proteomes" id="UP000636110">
    <property type="component" value="Unassembled WGS sequence"/>
</dbReference>
<evidence type="ECO:0000313" key="3">
    <source>
        <dbReference type="Proteomes" id="UP000636110"/>
    </source>
</evidence>
<gene>
    <name evidence="2" type="ORF">GM920_22230</name>
</gene>
<sequence>MLEQPEPRTVLKLDEPIILHDGNCTLKSGAIEINLIGKIFFKWFPSHGVVFEGTGNAPGNIMDINNFELIIDNQVVGSCFLTSITDNFTSFKGILGSVCILGDKSISVPSIEFEVCNLREFFGRSSAANFSGKHLLLENDQFKIQLFKHIDFSNKSKELKWKGSYQALYSGLLEPINSKASLTYEGTQEIFTCLFLFLSFLNGRRCSPIFRKGIFQDKAVWSDFTPYHVDKFKSVTNWPPQIDTAEIESLWKNFSEMYRDPDTKDFLEVAIHTYIRTNGHIAFAFEGIAMIANTLELLFNVLVVEKKKIIAGKDVENLQASNKIRLLLSQVGLGNEIPSKLTGMITYKASTKEFREMDGPEFFTQIRNSIVHGQADKRKKLSQIPETVLREVVDMSIWYVEVILLNILNYQGKYQNRTLKAEWAGQGEEVMPWVR</sequence>
<proteinExistence type="predicted"/>
<dbReference type="EMBL" id="WNXC01000010">
    <property type="protein sequence ID" value="MBB2151635.1"/>
    <property type="molecule type" value="Genomic_DNA"/>
</dbReference>
<name>A0ABR6F266_9SPHI</name>
<dbReference type="RefSeq" id="WP_182961598.1">
    <property type="nucleotide sequence ID" value="NZ_WNXC01000010.1"/>
</dbReference>
<dbReference type="InterPro" id="IPR058684">
    <property type="entry name" value="YopA_M"/>
</dbReference>
<comment type="caution">
    <text evidence="2">The sequence shown here is derived from an EMBL/GenBank/DDBJ whole genome shotgun (WGS) entry which is preliminary data.</text>
</comment>
<keyword evidence="3" id="KW-1185">Reference proteome</keyword>
<evidence type="ECO:0000313" key="2">
    <source>
        <dbReference type="EMBL" id="MBB2151635.1"/>
    </source>
</evidence>
<evidence type="ECO:0000259" key="1">
    <source>
        <dbReference type="Pfam" id="PF26308"/>
    </source>
</evidence>
<feature type="domain" description="YopA central" evidence="1">
    <location>
        <begin position="104"/>
        <end position="235"/>
    </location>
</feature>
<organism evidence="2 3">
    <name type="scientific">Pedobacter gandavensis</name>
    <dbReference type="NCBI Taxonomy" id="2679963"/>
    <lineage>
        <taxon>Bacteria</taxon>
        <taxon>Pseudomonadati</taxon>
        <taxon>Bacteroidota</taxon>
        <taxon>Sphingobacteriia</taxon>
        <taxon>Sphingobacteriales</taxon>
        <taxon>Sphingobacteriaceae</taxon>
        <taxon>Pedobacter</taxon>
    </lineage>
</organism>
<reference evidence="2 3" key="1">
    <citation type="submission" date="2019-11" db="EMBL/GenBank/DDBJ databases">
        <title>Description of Pedobacter sp. LMG 31462T.</title>
        <authorList>
            <person name="Carlier A."/>
            <person name="Qi S."/>
            <person name="Vandamme P."/>
        </authorList>
    </citation>
    <scope>NUCLEOTIDE SEQUENCE [LARGE SCALE GENOMIC DNA]</scope>
    <source>
        <strain evidence="2 3">LMG 31462</strain>
    </source>
</reference>
<accession>A0ABR6F266</accession>
<dbReference type="Pfam" id="PF26308">
    <property type="entry name" value="YopA_M"/>
    <property type="match status" value="1"/>
</dbReference>
<protein>
    <recommendedName>
        <fullName evidence="1">YopA central domain-containing protein</fullName>
    </recommendedName>
</protein>